<sequence>MFEKTEFAASIAVGISMTIFVLVLFVLLAVFSSAFVSYDVNSHLEDFTELGVVLEDYDTRLSQFDGALDEEEIRAEFSHELEGLFSELSVFEERLAYGE</sequence>
<evidence type="ECO:0000256" key="1">
    <source>
        <dbReference type="SAM" id="Phobius"/>
    </source>
</evidence>
<reference evidence="3" key="1">
    <citation type="submission" date="2017-09" db="EMBL/GenBank/DDBJ databases">
        <title>Depth-based differentiation of microbial function through sediment-hosted aquifers and enrichment of novel symbionts in the deep terrestrial subsurface.</title>
        <authorList>
            <person name="Probst A.J."/>
            <person name="Ladd B."/>
            <person name="Jarett J.K."/>
            <person name="Geller-Mcgrath D.E."/>
            <person name="Sieber C.M.K."/>
            <person name="Emerson J.B."/>
            <person name="Anantharaman K."/>
            <person name="Thomas B.C."/>
            <person name="Malmstrom R."/>
            <person name="Stieglmeier M."/>
            <person name="Klingl A."/>
            <person name="Woyke T."/>
            <person name="Ryan C.M."/>
            <person name="Banfield J.F."/>
        </authorList>
    </citation>
    <scope>NUCLEOTIDE SEQUENCE [LARGE SCALE GENOMIC DNA]</scope>
</reference>
<keyword evidence="1" id="KW-0472">Membrane</keyword>
<dbReference type="AlphaFoldDB" id="A0A2M6WH73"/>
<comment type="caution">
    <text evidence="2">The sequence shown here is derived from an EMBL/GenBank/DDBJ whole genome shotgun (WGS) entry which is preliminary data.</text>
</comment>
<gene>
    <name evidence="2" type="ORF">COU08_03995</name>
</gene>
<dbReference type="Proteomes" id="UP000228635">
    <property type="component" value="Unassembled WGS sequence"/>
</dbReference>
<evidence type="ECO:0000313" key="3">
    <source>
        <dbReference type="Proteomes" id="UP000228635"/>
    </source>
</evidence>
<dbReference type="EMBL" id="PFBA01000033">
    <property type="protein sequence ID" value="PIT92143.1"/>
    <property type="molecule type" value="Genomic_DNA"/>
</dbReference>
<keyword evidence="1" id="KW-1133">Transmembrane helix</keyword>
<name>A0A2M6WH73_9BACT</name>
<protein>
    <submittedName>
        <fullName evidence="2">Uncharacterized protein</fullName>
    </submittedName>
</protein>
<evidence type="ECO:0000313" key="2">
    <source>
        <dbReference type="EMBL" id="PIT92143.1"/>
    </source>
</evidence>
<proteinExistence type="predicted"/>
<feature type="transmembrane region" description="Helical" evidence="1">
    <location>
        <begin position="7"/>
        <end position="31"/>
    </location>
</feature>
<keyword evidence="1" id="KW-0812">Transmembrane</keyword>
<accession>A0A2M6WH73</accession>
<organism evidence="2 3">
    <name type="scientific">Candidatus Harrisonbacteria bacterium CG10_big_fil_rev_8_21_14_0_10_42_17</name>
    <dbReference type="NCBI Taxonomy" id="1974584"/>
    <lineage>
        <taxon>Bacteria</taxon>
        <taxon>Candidatus Harrisoniibacteriota</taxon>
    </lineage>
</organism>